<evidence type="ECO:0008006" key="4">
    <source>
        <dbReference type="Google" id="ProtNLM"/>
    </source>
</evidence>
<feature type="transmembrane region" description="Helical" evidence="1">
    <location>
        <begin position="298"/>
        <end position="319"/>
    </location>
</feature>
<keyword evidence="1" id="KW-0472">Membrane</keyword>
<feature type="transmembrane region" description="Helical" evidence="1">
    <location>
        <begin position="57"/>
        <end position="77"/>
    </location>
</feature>
<gene>
    <name evidence="2" type="ORF">EWH70_07815</name>
</gene>
<dbReference type="AlphaFoldDB" id="A0A4V2EME5"/>
<keyword evidence="1" id="KW-1133">Transmembrane helix</keyword>
<accession>A0A4V2EME5</accession>
<dbReference type="Proteomes" id="UP000292003">
    <property type="component" value="Unassembled WGS sequence"/>
</dbReference>
<reference evidence="2 3" key="1">
    <citation type="submission" date="2019-02" db="EMBL/GenBank/DDBJ databases">
        <title>Draft genome sequence of Amycolatopsis sp. 8-3EHSu isolated from roots of Suaeda maritima.</title>
        <authorList>
            <person name="Duangmal K."/>
            <person name="Chantavorakit T."/>
        </authorList>
    </citation>
    <scope>NUCLEOTIDE SEQUENCE [LARGE SCALE GENOMIC DNA]</scope>
    <source>
        <strain evidence="2 3">8-3EHSu</strain>
    </source>
</reference>
<evidence type="ECO:0000313" key="3">
    <source>
        <dbReference type="Proteomes" id="UP000292003"/>
    </source>
</evidence>
<comment type="caution">
    <text evidence="2">The sequence shown here is derived from an EMBL/GenBank/DDBJ whole genome shotgun (WGS) entry which is preliminary data.</text>
</comment>
<feature type="transmembrane region" description="Helical" evidence="1">
    <location>
        <begin position="125"/>
        <end position="146"/>
    </location>
</feature>
<feature type="transmembrane region" description="Helical" evidence="1">
    <location>
        <begin position="86"/>
        <end position="105"/>
    </location>
</feature>
<keyword evidence="1" id="KW-0812">Transmembrane</keyword>
<name>A0A4V2EME5_9PSEU</name>
<organism evidence="2 3">
    <name type="scientific">Amycolatopsis suaedae</name>
    <dbReference type="NCBI Taxonomy" id="2510978"/>
    <lineage>
        <taxon>Bacteria</taxon>
        <taxon>Bacillati</taxon>
        <taxon>Actinomycetota</taxon>
        <taxon>Actinomycetes</taxon>
        <taxon>Pseudonocardiales</taxon>
        <taxon>Pseudonocardiaceae</taxon>
        <taxon>Amycolatopsis</taxon>
    </lineage>
</organism>
<dbReference type="RefSeq" id="WP_130474584.1">
    <property type="nucleotide sequence ID" value="NZ_SFCC01000003.1"/>
</dbReference>
<feature type="transmembrane region" description="Helical" evidence="1">
    <location>
        <begin position="215"/>
        <end position="236"/>
    </location>
</feature>
<dbReference type="OrthoDB" id="2717873at2"/>
<proteinExistence type="predicted"/>
<evidence type="ECO:0000256" key="1">
    <source>
        <dbReference type="SAM" id="Phobius"/>
    </source>
</evidence>
<sequence>MTTTLGAQLAVAYAAPLFSLVYGLLGLVWALGGPGFPFGDQRAPDGMSFFVGATPEAMGPVIAAVGLAGGVAGLLMARAVRGGRPVLLAVAAVQAVALLLVLPDIRILQNFAYLFFGYFGLIDWPVVNMALCIAGGVLWTAAAVVYRQSTSDTCAGCGRVPARWTSPAAAARWGRWAAYAGAACALPYGLVRTYWGIELALGLDNGEVGRTVPHVLMLFVLGGLPLGGAVLTIGLTRRWGEVWPRWVPFLRGRRVPLWFPVTLGSWAAIIVTLSGLKFDVLAVRAIADGTATLNWSGGPGLAFLPWGVAVGVATLGYYLRRRKPCAACASAGGGEPFVHGGPAGLGQATP</sequence>
<dbReference type="EMBL" id="SFCC01000003">
    <property type="protein sequence ID" value="RZQ64785.1"/>
    <property type="molecule type" value="Genomic_DNA"/>
</dbReference>
<feature type="transmembrane region" description="Helical" evidence="1">
    <location>
        <begin position="257"/>
        <end position="278"/>
    </location>
</feature>
<protein>
    <recommendedName>
        <fullName evidence="4">DUF3995 domain-containing protein</fullName>
    </recommendedName>
</protein>
<feature type="transmembrane region" description="Helical" evidence="1">
    <location>
        <begin position="12"/>
        <end position="32"/>
    </location>
</feature>
<feature type="transmembrane region" description="Helical" evidence="1">
    <location>
        <begin position="176"/>
        <end position="195"/>
    </location>
</feature>
<keyword evidence="3" id="KW-1185">Reference proteome</keyword>
<evidence type="ECO:0000313" key="2">
    <source>
        <dbReference type="EMBL" id="RZQ64785.1"/>
    </source>
</evidence>